<protein>
    <submittedName>
        <fullName evidence="2">Uncharacterized protein</fullName>
    </submittedName>
</protein>
<accession>A0A0L0FTL9</accession>
<organism evidence="2 3">
    <name type="scientific">Sphaeroforma arctica JP610</name>
    <dbReference type="NCBI Taxonomy" id="667725"/>
    <lineage>
        <taxon>Eukaryota</taxon>
        <taxon>Ichthyosporea</taxon>
        <taxon>Ichthyophonida</taxon>
        <taxon>Sphaeroforma</taxon>
    </lineage>
</organism>
<name>A0A0L0FTL9_9EUKA</name>
<dbReference type="RefSeq" id="XP_014153941.1">
    <property type="nucleotide sequence ID" value="XM_014298466.1"/>
</dbReference>
<keyword evidence="3" id="KW-1185">Reference proteome</keyword>
<evidence type="ECO:0000313" key="2">
    <source>
        <dbReference type="EMBL" id="KNC80039.1"/>
    </source>
</evidence>
<reference evidence="2 3" key="1">
    <citation type="submission" date="2011-02" db="EMBL/GenBank/DDBJ databases">
        <title>The Genome Sequence of Sphaeroforma arctica JP610.</title>
        <authorList>
            <consortium name="The Broad Institute Genome Sequencing Platform"/>
            <person name="Russ C."/>
            <person name="Cuomo C."/>
            <person name="Young S.K."/>
            <person name="Zeng Q."/>
            <person name="Gargeya S."/>
            <person name="Alvarado L."/>
            <person name="Berlin A."/>
            <person name="Chapman S.B."/>
            <person name="Chen Z."/>
            <person name="Freedman E."/>
            <person name="Gellesch M."/>
            <person name="Goldberg J."/>
            <person name="Griggs A."/>
            <person name="Gujja S."/>
            <person name="Heilman E."/>
            <person name="Heiman D."/>
            <person name="Howarth C."/>
            <person name="Mehta T."/>
            <person name="Neiman D."/>
            <person name="Pearson M."/>
            <person name="Roberts A."/>
            <person name="Saif S."/>
            <person name="Shea T."/>
            <person name="Shenoy N."/>
            <person name="Sisk P."/>
            <person name="Stolte C."/>
            <person name="Sykes S."/>
            <person name="White J."/>
            <person name="Yandava C."/>
            <person name="Burger G."/>
            <person name="Gray M.W."/>
            <person name="Holland P.W.H."/>
            <person name="King N."/>
            <person name="Lang F.B.F."/>
            <person name="Roger A.J."/>
            <person name="Ruiz-Trillo I."/>
            <person name="Haas B."/>
            <person name="Nusbaum C."/>
            <person name="Birren B."/>
        </authorList>
    </citation>
    <scope>NUCLEOTIDE SEQUENCE [LARGE SCALE GENOMIC DNA]</scope>
    <source>
        <strain evidence="2 3">JP610</strain>
    </source>
</reference>
<dbReference type="EMBL" id="KQ242206">
    <property type="protein sequence ID" value="KNC80039.1"/>
    <property type="molecule type" value="Genomic_DNA"/>
</dbReference>
<feature type="compositionally biased region" description="Acidic residues" evidence="1">
    <location>
        <begin position="21"/>
        <end position="31"/>
    </location>
</feature>
<evidence type="ECO:0000256" key="1">
    <source>
        <dbReference type="SAM" id="MobiDB-lite"/>
    </source>
</evidence>
<dbReference type="Proteomes" id="UP000054560">
    <property type="component" value="Unassembled WGS sequence"/>
</dbReference>
<feature type="region of interest" description="Disordered" evidence="1">
    <location>
        <begin position="15"/>
        <end position="34"/>
    </location>
</feature>
<evidence type="ECO:0000313" key="3">
    <source>
        <dbReference type="Proteomes" id="UP000054560"/>
    </source>
</evidence>
<proteinExistence type="predicted"/>
<dbReference type="AlphaFoldDB" id="A0A0L0FTL9"/>
<dbReference type="GeneID" id="25908089"/>
<gene>
    <name evidence="2" type="ORF">SARC_07585</name>
</gene>
<sequence>MDVHVSIARSSGVGECIVSDSDSDNDSDSDSDVGVTCGDEIDCDAWEEEERVREEANERKLLQRYPQLTPYTEGLPDDLLRVKSDIVAIDSGKATSLRKQWYDKGFSRDQNKYNRLHLYGPFVRQSDQELIRTTVASW</sequence>